<dbReference type="Proteomes" id="UP000515960">
    <property type="component" value="Chromosome"/>
</dbReference>
<dbReference type="InterPro" id="IPR027417">
    <property type="entry name" value="P-loop_NTPase"/>
</dbReference>
<proteinExistence type="predicted"/>
<evidence type="ECO:0008006" key="3">
    <source>
        <dbReference type="Google" id="ProtNLM"/>
    </source>
</evidence>
<gene>
    <name evidence="1" type="ORF">H8790_13230</name>
</gene>
<evidence type="ECO:0000313" key="2">
    <source>
        <dbReference type="Proteomes" id="UP000515960"/>
    </source>
</evidence>
<dbReference type="KEGG" id="ohi:H8790_13230"/>
<organism evidence="1 2">
    <name type="scientific">Oscillibacter hominis</name>
    <dbReference type="NCBI Taxonomy" id="2763056"/>
    <lineage>
        <taxon>Bacteria</taxon>
        <taxon>Bacillati</taxon>
        <taxon>Bacillota</taxon>
        <taxon>Clostridia</taxon>
        <taxon>Eubacteriales</taxon>
        <taxon>Oscillospiraceae</taxon>
        <taxon>Oscillibacter</taxon>
    </lineage>
</organism>
<evidence type="ECO:0000313" key="1">
    <source>
        <dbReference type="EMBL" id="QNL44381.1"/>
    </source>
</evidence>
<name>A0A7G9B4A0_9FIRM</name>
<keyword evidence="2" id="KW-1185">Reference proteome</keyword>
<reference evidence="1 2" key="1">
    <citation type="submission" date="2020-08" db="EMBL/GenBank/DDBJ databases">
        <authorList>
            <person name="Liu C."/>
            <person name="Sun Q."/>
        </authorList>
    </citation>
    <scope>NUCLEOTIDE SEQUENCE [LARGE SCALE GENOMIC DNA]</scope>
    <source>
        <strain evidence="1 2">NSJ-62</strain>
    </source>
</reference>
<protein>
    <recommendedName>
        <fullName evidence="3">Uridine kinase</fullName>
    </recommendedName>
</protein>
<accession>A0A7G9B4A0</accession>
<dbReference type="SUPFAM" id="SSF52540">
    <property type="entry name" value="P-loop containing nucleoside triphosphate hydrolases"/>
    <property type="match status" value="1"/>
</dbReference>
<dbReference type="Gene3D" id="3.40.50.300">
    <property type="entry name" value="P-loop containing nucleotide triphosphate hydrolases"/>
    <property type="match status" value="1"/>
</dbReference>
<dbReference type="RefSeq" id="WP_187332982.1">
    <property type="nucleotide sequence ID" value="NZ_CP060490.1"/>
</dbReference>
<sequence>MSEFTSILRRHAGVYSAMECADAVKLCYQAEFGGEHLLGDAESALALIRKESPSAPADTALSEPCGERVSRLYLGPAREAGLREETIAQLFCRSAEERSGSADGFLRRLSDLKENIDAFSFDLQALDRFLAGYDFSSLPPLRHSESYRRLYRPAYRLISARYEQLLPLLCAMEDVLRKKGRVVVALDGNCGGGKTTLAELLAPLYDSTLIHMDDFFLPPELRTPERRARGNVHYERFQEEVLTPLIRGESFAYRRFSCRQGGYCGTVRTEVRPVTIIEGTYSCHPYFGSGAYDLRVFVETPPEEQARRIRLRGGEDSYEQFRTLWIPLENQYFAANQTRARADLIIRT</sequence>
<dbReference type="AlphaFoldDB" id="A0A7G9B4A0"/>
<dbReference type="EMBL" id="CP060490">
    <property type="protein sequence ID" value="QNL44381.1"/>
    <property type="molecule type" value="Genomic_DNA"/>
</dbReference>